<reference evidence="3" key="1">
    <citation type="submission" date="2019-04" db="EMBL/GenBank/DDBJ databases">
        <title>Draft genome sequence of Pseudonocardiaceae bacterium SL3-2-4.</title>
        <authorList>
            <person name="Ningsih F."/>
            <person name="Yokota A."/>
            <person name="Sakai Y."/>
            <person name="Nanatani K."/>
            <person name="Yabe S."/>
            <person name="Oetari A."/>
            <person name="Sjamsuridzal W."/>
        </authorList>
    </citation>
    <scope>NUCLEOTIDE SEQUENCE [LARGE SCALE GENOMIC DNA]</scope>
    <source>
        <strain evidence="3">SL3-2-4</strain>
    </source>
</reference>
<evidence type="ECO:0000313" key="3">
    <source>
        <dbReference type="Proteomes" id="UP000298860"/>
    </source>
</evidence>
<gene>
    <name evidence="2" type="ORF">GTS_54120</name>
</gene>
<feature type="region of interest" description="Disordered" evidence="1">
    <location>
        <begin position="1"/>
        <end position="28"/>
    </location>
</feature>
<organism evidence="2 3">
    <name type="scientific">Gandjariella thermophila</name>
    <dbReference type="NCBI Taxonomy" id="1931992"/>
    <lineage>
        <taxon>Bacteria</taxon>
        <taxon>Bacillati</taxon>
        <taxon>Actinomycetota</taxon>
        <taxon>Actinomycetes</taxon>
        <taxon>Pseudonocardiales</taxon>
        <taxon>Pseudonocardiaceae</taxon>
        <taxon>Gandjariella</taxon>
    </lineage>
</organism>
<dbReference type="Proteomes" id="UP000298860">
    <property type="component" value="Unassembled WGS sequence"/>
</dbReference>
<dbReference type="AlphaFoldDB" id="A0A4D4JHM1"/>
<accession>A0A4D4JHM1</accession>
<feature type="compositionally biased region" description="Low complexity" evidence="1">
    <location>
        <begin position="1"/>
        <end position="17"/>
    </location>
</feature>
<keyword evidence="3" id="KW-1185">Reference proteome</keyword>
<sequence>MSPNTTPSAPTTNARRTVSCAPRPWPTDDPDADLSDVVTCCRLVTAILLSAGGYGTGCPAHLAGQYRPVRSPRHARGRTAIKIDVGRLHPRTVGVERSRLR</sequence>
<proteinExistence type="predicted"/>
<protein>
    <submittedName>
        <fullName evidence="2">Uncharacterized protein</fullName>
    </submittedName>
</protein>
<name>A0A4D4JHM1_9PSEU</name>
<comment type="caution">
    <text evidence="2">The sequence shown here is derived from an EMBL/GenBank/DDBJ whole genome shotgun (WGS) entry which is preliminary data.</text>
</comment>
<evidence type="ECO:0000313" key="2">
    <source>
        <dbReference type="EMBL" id="GDY33779.1"/>
    </source>
</evidence>
<evidence type="ECO:0000256" key="1">
    <source>
        <dbReference type="SAM" id="MobiDB-lite"/>
    </source>
</evidence>
<dbReference type="EMBL" id="BJFL01000056">
    <property type="protein sequence ID" value="GDY33779.1"/>
    <property type="molecule type" value="Genomic_DNA"/>
</dbReference>